<dbReference type="eggNOG" id="COG2081">
    <property type="taxonomic scope" value="Bacteria"/>
</dbReference>
<evidence type="ECO:0000313" key="7">
    <source>
        <dbReference type="Proteomes" id="UP000007468"/>
    </source>
</evidence>
<dbReference type="PANTHER" id="PTHR42887:SF2">
    <property type="entry name" value="OS12G0638800 PROTEIN"/>
    <property type="match status" value="1"/>
</dbReference>
<protein>
    <submittedName>
        <fullName evidence="6">Flavoprotein family protein</fullName>
    </submittedName>
</protein>
<keyword evidence="2" id="KW-0285">Flavoprotein</keyword>
<dbReference type="SUPFAM" id="SSF51905">
    <property type="entry name" value="FAD/NAD(P)-binding domain"/>
    <property type="match status" value="1"/>
</dbReference>
<dbReference type="PATRIC" id="fig|546269.5.peg.1714"/>
<evidence type="ECO:0000256" key="3">
    <source>
        <dbReference type="ARBA" id="ARBA00022827"/>
    </source>
</evidence>
<dbReference type="KEGG" id="faa:HMPREF0389_01289"/>
<keyword evidence="7" id="KW-1185">Reference proteome</keyword>
<dbReference type="RefSeq" id="WP_014263155.1">
    <property type="nucleotide sequence ID" value="NC_016630.1"/>
</dbReference>
<dbReference type="Gene3D" id="3.50.50.60">
    <property type="entry name" value="FAD/NAD(P)-binding domain"/>
    <property type="match status" value="1"/>
</dbReference>
<dbReference type="PRINTS" id="PR00411">
    <property type="entry name" value="PNDRDTASEI"/>
</dbReference>
<dbReference type="Gene3D" id="1.10.8.260">
    <property type="entry name" value="HI0933 insert domain-like"/>
    <property type="match status" value="1"/>
</dbReference>
<feature type="domain" description="RsdA/BaiN/AoA(So)-like Rossmann fold-like" evidence="4">
    <location>
        <begin position="3"/>
        <end position="400"/>
    </location>
</feature>
<dbReference type="InterPro" id="IPR036188">
    <property type="entry name" value="FAD/NAD-bd_sf"/>
</dbReference>
<gene>
    <name evidence="6" type="ordered locus">HMPREF0389_01289</name>
</gene>
<dbReference type="Pfam" id="PF03486">
    <property type="entry name" value="HI0933_like"/>
    <property type="match status" value="1"/>
</dbReference>
<name>D6GT51_FILAD</name>
<evidence type="ECO:0000259" key="4">
    <source>
        <dbReference type="Pfam" id="PF03486"/>
    </source>
</evidence>
<evidence type="ECO:0000259" key="5">
    <source>
        <dbReference type="Pfam" id="PF22780"/>
    </source>
</evidence>
<feature type="domain" description="RsdA/BaiN/AoA(So)-like insert" evidence="5">
    <location>
        <begin position="190"/>
        <end position="347"/>
    </location>
</feature>
<dbReference type="NCBIfam" id="TIGR00275">
    <property type="entry name" value="aminoacetone oxidase family FAD-binding enzyme"/>
    <property type="match status" value="1"/>
</dbReference>
<comment type="cofactor">
    <cofactor evidence="1">
        <name>FAD</name>
        <dbReference type="ChEBI" id="CHEBI:57692"/>
    </cofactor>
</comment>
<dbReference type="AlphaFoldDB" id="D6GT51"/>
<dbReference type="InterPro" id="IPR057661">
    <property type="entry name" value="RsdA/BaiN/AoA(So)_Rossmann"/>
</dbReference>
<evidence type="ECO:0000256" key="1">
    <source>
        <dbReference type="ARBA" id="ARBA00001974"/>
    </source>
</evidence>
<accession>D6GT51</accession>
<evidence type="ECO:0000256" key="2">
    <source>
        <dbReference type="ARBA" id="ARBA00022630"/>
    </source>
</evidence>
<dbReference type="SUPFAM" id="SSF160996">
    <property type="entry name" value="HI0933 insert domain-like"/>
    <property type="match status" value="1"/>
</dbReference>
<dbReference type="Pfam" id="PF22780">
    <property type="entry name" value="HI0933_like_1st"/>
    <property type="match status" value="1"/>
</dbReference>
<dbReference type="EMBL" id="CP002390">
    <property type="protein sequence ID" value="EFE28036.1"/>
    <property type="molecule type" value="Genomic_DNA"/>
</dbReference>
<dbReference type="InterPro" id="IPR004792">
    <property type="entry name" value="BaiN-like"/>
</dbReference>
<organism evidence="6 7">
    <name type="scientific">Filifactor alocis (strain ATCC 35896 / CCUG 47790 / D40 B5)</name>
    <name type="common">Fusobacterium alocis</name>
    <dbReference type="NCBI Taxonomy" id="546269"/>
    <lineage>
        <taxon>Bacteria</taxon>
        <taxon>Bacillati</taxon>
        <taxon>Bacillota</taxon>
        <taxon>Clostridia</taxon>
        <taxon>Peptostreptococcales</taxon>
        <taxon>Filifactoraceae</taxon>
        <taxon>Filifactor</taxon>
    </lineage>
</organism>
<dbReference type="Gene3D" id="2.40.30.10">
    <property type="entry name" value="Translation factors"/>
    <property type="match status" value="1"/>
</dbReference>
<dbReference type="PRINTS" id="PR00368">
    <property type="entry name" value="FADPNR"/>
</dbReference>
<reference evidence="7" key="1">
    <citation type="submission" date="2010-12" db="EMBL/GenBank/DDBJ databases">
        <title>The genome sequence of Filifactor alocis strain ATCC 35896.</title>
        <authorList>
            <consortium name="The Broad Institute Genome Sequencing Platform"/>
            <person name="Ward D."/>
            <person name="Earl A."/>
            <person name="Feldgarden M."/>
            <person name="Young S.K."/>
            <person name="Gargeya S."/>
            <person name="Zeng Q."/>
            <person name="Alvarado L."/>
            <person name="Berlin A."/>
            <person name="Bochicchio J."/>
            <person name="Chapman S.B."/>
            <person name="Chen Z."/>
            <person name="Freedman E."/>
            <person name="Gellesch M."/>
            <person name="Goldberg J."/>
            <person name="Griggs A."/>
            <person name="Gujja S."/>
            <person name="Heilman E."/>
            <person name="Heiman D."/>
            <person name="Howarth C."/>
            <person name="Mehta T."/>
            <person name="Neiman D."/>
            <person name="Pearson M."/>
            <person name="Roberts A."/>
            <person name="Saif S."/>
            <person name="Shea T."/>
            <person name="Shenoy N."/>
            <person name="Sisk P."/>
            <person name="Stolte C."/>
            <person name="Sykes S."/>
            <person name="White J."/>
            <person name="Yandava C."/>
            <person name="Izard J."/>
            <person name="Blanton J.M."/>
            <person name="Baranova O.V."/>
            <person name="Tanner A.C."/>
            <person name="Dewhirst F.E."/>
            <person name="Haas B."/>
            <person name="Nusbaum C."/>
            <person name="Birren B."/>
        </authorList>
    </citation>
    <scope>NUCLEOTIDE SEQUENCE [LARGE SCALE GENOMIC DNA]</scope>
    <source>
        <strain evidence="7">ATCC 35896 / D40 B5</strain>
    </source>
</reference>
<proteinExistence type="predicted"/>
<sequence>MFDIAVIGGGSAGMMAAIHASKTHKVILLEKNDSLGKKLLLTGGGRCNVTNSIPIENFIQNIIGNGKFLYSAFSKFDNQDIIQFFQSRNTPLKEEDNGRMFPVSDSSKTILSTLRQELQKNNVSVRYHARVTDWNVTEHHIESLVLEDNSIVQAKNYILATGGMSFPHTGSNGDGYRLAQKLGHTITDLYPSEVALRSNEPFVQAQTLKGLSLQNIELKVLNTKNKAVVTQNSDIIFTHFGIAGPAALRCSSFVLKQKEREVPLSLDALPNISKAELLHIIQAEPKKALKNILKNYLPQRYADFICMEYADTKSYQLNDKTLQSIIEHIKDFRFKVNGSLPIEKAFVTAGGISLKEIDPKTMKSKIIDNLYFAGEVMDIHAYTGGYNITCAFSSGHLAGEVL</sequence>
<evidence type="ECO:0000313" key="6">
    <source>
        <dbReference type="EMBL" id="EFE28036.1"/>
    </source>
</evidence>
<keyword evidence="3" id="KW-0274">FAD</keyword>
<dbReference type="Proteomes" id="UP000007468">
    <property type="component" value="Chromosome"/>
</dbReference>
<dbReference type="InterPro" id="IPR055178">
    <property type="entry name" value="RsdA/BaiN/AoA(So)-like_dom"/>
</dbReference>
<dbReference type="PANTHER" id="PTHR42887">
    <property type="entry name" value="OS12G0638800 PROTEIN"/>
    <property type="match status" value="1"/>
</dbReference>
<dbReference type="InterPro" id="IPR023166">
    <property type="entry name" value="BaiN-like_dom_sf"/>
</dbReference>